<keyword evidence="2" id="KW-1185">Reference proteome</keyword>
<dbReference type="EMBL" id="JAGMVJ010000025">
    <property type="protein sequence ID" value="KAH7071021.1"/>
    <property type="molecule type" value="Genomic_DNA"/>
</dbReference>
<organism evidence="1 2">
    <name type="scientific">Paraphoma chrysanthemicola</name>
    <dbReference type="NCBI Taxonomy" id="798071"/>
    <lineage>
        <taxon>Eukaryota</taxon>
        <taxon>Fungi</taxon>
        <taxon>Dikarya</taxon>
        <taxon>Ascomycota</taxon>
        <taxon>Pezizomycotina</taxon>
        <taxon>Dothideomycetes</taxon>
        <taxon>Pleosporomycetidae</taxon>
        <taxon>Pleosporales</taxon>
        <taxon>Pleosporineae</taxon>
        <taxon>Phaeosphaeriaceae</taxon>
        <taxon>Paraphoma</taxon>
    </lineage>
</organism>
<sequence>MIGICKAYGCHRLNRYAVPVFETLQIDPTIWLWTDDKSFCTARCARNDRLRALICLRDGCNKLTMKAIPRHDYLDRGALAFDHKIYCSQKCATIDEDSKCLRNFKRLVQFLNDLSINVNIAATTLRLEGEEETEHELKLHISWQSDPEELYYNATATSVKGRHAMLSHNMCDTFVASYAGVLSFLWEALQIPIIVKEVHIRGVVAAQRVLLIEHGREPSHVAPVHTMFRVKMDNLVLQGSFTLLKELLEDCGVYIDATAHQYGRGAGYILVSRYPTDPSNQVPPDVAIIGTTYEARLGRICESHSTSPQPFPGDFFNEVITRNVNNTFHHEFSRLGRAAMFSEFDSVSHEAAKRMITGSIMRKVRGARDFLFSLWLDSEEGMMAGELKAILQEDEGYGDSEILASLQRKSGLRF</sequence>
<dbReference type="Proteomes" id="UP000813461">
    <property type="component" value="Unassembled WGS sequence"/>
</dbReference>
<evidence type="ECO:0000313" key="2">
    <source>
        <dbReference type="Proteomes" id="UP000813461"/>
    </source>
</evidence>
<reference evidence="1" key="1">
    <citation type="journal article" date="2021" name="Nat. Commun.">
        <title>Genetic determinants of endophytism in the Arabidopsis root mycobiome.</title>
        <authorList>
            <person name="Mesny F."/>
            <person name="Miyauchi S."/>
            <person name="Thiergart T."/>
            <person name="Pickel B."/>
            <person name="Atanasova L."/>
            <person name="Karlsson M."/>
            <person name="Huettel B."/>
            <person name="Barry K.W."/>
            <person name="Haridas S."/>
            <person name="Chen C."/>
            <person name="Bauer D."/>
            <person name="Andreopoulos W."/>
            <person name="Pangilinan J."/>
            <person name="LaButti K."/>
            <person name="Riley R."/>
            <person name="Lipzen A."/>
            <person name="Clum A."/>
            <person name="Drula E."/>
            <person name="Henrissat B."/>
            <person name="Kohler A."/>
            <person name="Grigoriev I.V."/>
            <person name="Martin F.M."/>
            <person name="Hacquard S."/>
        </authorList>
    </citation>
    <scope>NUCLEOTIDE SEQUENCE</scope>
    <source>
        <strain evidence="1">MPI-SDFR-AT-0120</strain>
    </source>
</reference>
<protein>
    <submittedName>
        <fullName evidence="1">Uncharacterized protein</fullName>
    </submittedName>
</protein>
<dbReference type="AlphaFoldDB" id="A0A8K0VTA6"/>
<name>A0A8K0VTA6_9PLEO</name>
<accession>A0A8K0VTA6</accession>
<comment type="caution">
    <text evidence="1">The sequence shown here is derived from an EMBL/GenBank/DDBJ whole genome shotgun (WGS) entry which is preliminary data.</text>
</comment>
<dbReference type="OrthoDB" id="3672364at2759"/>
<gene>
    <name evidence="1" type="ORF">FB567DRAFT_598279</name>
</gene>
<evidence type="ECO:0000313" key="1">
    <source>
        <dbReference type="EMBL" id="KAH7071021.1"/>
    </source>
</evidence>
<proteinExistence type="predicted"/>